<keyword evidence="2" id="KW-1185">Reference proteome</keyword>
<reference evidence="1 2" key="1">
    <citation type="submission" date="2014-06" db="EMBL/GenBank/DDBJ databases">
        <title>Evolutionary Origins and Diversification of the Mycorrhizal Mutualists.</title>
        <authorList>
            <consortium name="DOE Joint Genome Institute"/>
            <consortium name="Mycorrhizal Genomics Consortium"/>
            <person name="Kohler A."/>
            <person name="Kuo A."/>
            <person name="Nagy L.G."/>
            <person name="Floudas D."/>
            <person name="Copeland A."/>
            <person name="Barry K.W."/>
            <person name="Cichocki N."/>
            <person name="Veneault-Fourrey C."/>
            <person name="LaButti K."/>
            <person name="Lindquist E.A."/>
            <person name="Lipzen A."/>
            <person name="Lundell T."/>
            <person name="Morin E."/>
            <person name="Murat C."/>
            <person name="Riley R."/>
            <person name="Ohm R."/>
            <person name="Sun H."/>
            <person name="Tunlid A."/>
            <person name="Henrissat B."/>
            <person name="Grigoriev I.V."/>
            <person name="Hibbett D.S."/>
            <person name="Martin F."/>
        </authorList>
    </citation>
    <scope>NUCLEOTIDE SEQUENCE [LARGE SCALE GENOMIC DNA]</scope>
    <source>
        <strain evidence="1 2">SS14</strain>
    </source>
</reference>
<gene>
    <name evidence="1" type="ORF">M422DRAFT_55114</name>
</gene>
<organism evidence="1 2">
    <name type="scientific">Sphaerobolus stellatus (strain SS14)</name>
    <dbReference type="NCBI Taxonomy" id="990650"/>
    <lineage>
        <taxon>Eukaryota</taxon>
        <taxon>Fungi</taxon>
        <taxon>Dikarya</taxon>
        <taxon>Basidiomycota</taxon>
        <taxon>Agaricomycotina</taxon>
        <taxon>Agaricomycetes</taxon>
        <taxon>Phallomycetidae</taxon>
        <taxon>Geastrales</taxon>
        <taxon>Sphaerobolaceae</taxon>
        <taxon>Sphaerobolus</taxon>
    </lineage>
</organism>
<proteinExistence type="predicted"/>
<evidence type="ECO:0000313" key="2">
    <source>
        <dbReference type="Proteomes" id="UP000054279"/>
    </source>
</evidence>
<name>A0A0C9U020_SPHS4</name>
<accession>A0A0C9U020</accession>
<dbReference type="AlphaFoldDB" id="A0A0C9U020"/>
<protein>
    <submittedName>
        <fullName evidence="1">Uncharacterized protein</fullName>
    </submittedName>
</protein>
<dbReference type="Proteomes" id="UP000054279">
    <property type="component" value="Unassembled WGS sequence"/>
</dbReference>
<sequence>MSNPETSPNQLEAPEKKEFFNVSLIMRRNDPFSQLQYGFIITKLTTDGNFPKATDTAYRAKSMELAMEHKGIDAESWAAYLKQPHASKTTSEGWHYQLGPVVVDSQGKSKYTLKVSNITEADLYAHIATSSTAVLPPPKRKATVWLMEIGTRHQEWVELEEFRTRMENVTESLPLEIPTSEVQKGVGSMEHWWMIRVLREERLTKLLPPPHLKRRHDTESLLEITGLLEKKYQVEEGEGLRGHAFKEPTVVQVPTRDPETYILLWSCGYRIIPRCWTGGQCPVC</sequence>
<evidence type="ECO:0000313" key="1">
    <source>
        <dbReference type="EMBL" id="KIJ27349.1"/>
    </source>
</evidence>
<dbReference type="HOGENOM" id="CLU_1012555_0_0_1"/>
<dbReference type="EMBL" id="KN837338">
    <property type="protein sequence ID" value="KIJ27349.1"/>
    <property type="molecule type" value="Genomic_DNA"/>
</dbReference>